<feature type="compositionally biased region" description="Basic and acidic residues" evidence="1">
    <location>
        <begin position="399"/>
        <end position="411"/>
    </location>
</feature>
<accession>A0ABP8U1D4</accession>
<dbReference type="SUPFAM" id="SSF48371">
    <property type="entry name" value="ARM repeat"/>
    <property type="match status" value="1"/>
</dbReference>
<dbReference type="Pfam" id="PF13646">
    <property type="entry name" value="HEAT_2"/>
    <property type="match status" value="1"/>
</dbReference>
<name>A0ABP8U1D4_9ACTN</name>
<dbReference type="Proteomes" id="UP001500212">
    <property type="component" value="Unassembled WGS sequence"/>
</dbReference>
<dbReference type="InterPro" id="IPR011989">
    <property type="entry name" value="ARM-like"/>
</dbReference>
<gene>
    <name evidence="2" type="ORF">GCM10023195_85960</name>
</gene>
<feature type="region of interest" description="Disordered" evidence="1">
    <location>
        <begin position="353"/>
        <end position="411"/>
    </location>
</feature>
<dbReference type="InterPro" id="IPR016024">
    <property type="entry name" value="ARM-type_fold"/>
</dbReference>
<evidence type="ECO:0008006" key="4">
    <source>
        <dbReference type="Google" id="ProtNLM"/>
    </source>
</evidence>
<keyword evidence="3" id="KW-1185">Reference proteome</keyword>
<protein>
    <recommendedName>
        <fullName evidence="4">HEAT repeat domain-containing protein</fullName>
    </recommendedName>
</protein>
<evidence type="ECO:0000313" key="2">
    <source>
        <dbReference type="EMBL" id="GAA4619046.1"/>
    </source>
</evidence>
<dbReference type="Gene3D" id="1.25.10.10">
    <property type="entry name" value="Leucine-rich Repeat Variant"/>
    <property type="match status" value="1"/>
</dbReference>
<sequence>MPFSLRGDIITEVNFDGLISDLASSDEAIWRPAQNTFKELGDAGVPALMAELLDEESPLDWARAGFLLRELGDAAFCAIRDAVATDLPEEPARRAGWTFGGFFGEYWDRLLESLEHPSADVRECAALCLQRMGTEALPATGALIRLLGDPDLGVQQRAIWALEELGPGTLDALREVRRSGPGAYRANAFSAMMNIGGPEVLSRKDQDLWRRHLGAKAVADRPQMIWENSCIAVPGGDQKAILEILDFSDPGPMYFDLGLAVASGSWWTVPPVEHTQRAEAFITPEVDGWTLIVSGWCYPAWDDEWYAQTRDALRRLSERFGVAWGFAGRGYAGTEAWACAKGGDVIWEQEVTQDDEWGEDDSTGGIDTDEPLGIDPTALTEKTPMRGAGLRALTPYGRDAPRREASEPATG</sequence>
<reference evidence="3" key="1">
    <citation type="journal article" date="2019" name="Int. J. Syst. Evol. Microbiol.">
        <title>The Global Catalogue of Microorganisms (GCM) 10K type strain sequencing project: providing services to taxonomists for standard genome sequencing and annotation.</title>
        <authorList>
            <consortium name="The Broad Institute Genomics Platform"/>
            <consortium name="The Broad Institute Genome Sequencing Center for Infectious Disease"/>
            <person name="Wu L."/>
            <person name="Ma J."/>
        </authorList>
    </citation>
    <scope>NUCLEOTIDE SEQUENCE [LARGE SCALE GENOMIC DNA]</scope>
    <source>
        <strain evidence="3">JCM 17938</strain>
    </source>
</reference>
<organism evidence="2 3">
    <name type="scientific">Actinoallomurus liliacearum</name>
    <dbReference type="NCBI Taxonomy" id="1080073"/>
    <lineage>
        <taxon>Bacteria</taxon>
        <taxon>Bacillati</taxon>
        <taxon>Actinomycetota</taxon>
        <taxon>Actinomycetes</taxon>
        <taxon>Streptosporangiales</taxon>
        <taxon>Thermomonosporaceae</taxon>
        <taxon>Actinoallomurus</taxon>
    </lineage>
</organism>
<comment type="caution">
    <text evidence="2">The sequence shown here is derived from an EMBL/GenBank/DDBJ whole genome shotgun (WGS) entry which is preliminary data.</text>
</comment>
<dbReference type="EMBL" id="BAABHJ010000040">
    <property type="protein sequence ID" value="GAA4619046.1"/>
    <property type="molecule type" value="Genomic_DNA"/>
</dbReference>
<proteinExistence type="predicted"/>
<feature type="compositionally biased region" description="Acidic residues" evidence="1">
    <location>
        <begin position="353"/>
        <end position="372"/>
    </location>
</feature>
<evidence type="ECO:0000313" key="3">
    <source>
        <dbReference type="Proteomes" id="UP001500212"/>
    </source>
</evidence>
<evidence type="ECO:0000256" key="1">
    <source>
        <dbReference type="SAM" id="MobiDB-lite"/>
    </source>
</evidence>